<evidence type="ECO:0000256" key="2">
    <source>
        <dbReference type="ARBA" id="ARBA00022448"/>
    </source>
</evidence>
<organism evidence="11 12">
    <name type="scientific">Ramlibacter montanisoli</name>
    <dbReference type="NCBI Taxonomy" id="2732512"/>
    <lineage>
        <taxon>Bacteria</taxon>
        <taxon>Pseudomonadati</taxon>
        <taxon>Pseudomonadota</taxon>
        <taxon>Betaproteobacteria</taxon>
        <taxon>Burkholderiales</taxon>
        <taxon>Comamonadaceae</taxon>
        <taxon>Ramlibacter</taxon>
    </lineage>
</organism>
<evidence type="ECO:0000313" key="11">
    <source>
        <dbReference type="EMBL" id="NNU45458.1"/>
    </source>
</evidence>
<evidence type="ECO:0000256" key="7">
    <source>
        <dbReference type="ARBA" id="ARBA00023136"/>
    </source>
</evidence>
<keyword evidence="5 9" id="KW-0812">Transmembrane</keyword>
<sequence>MNLVERAVASLCHAVLWASTSAIFVILAGNTVLRYSTGASLQWANEVPELLFPWLVTAGVVLGALHGAHITTSFLVEKLPLAARRVVGTAGWLVVCAMYATLSVATWRMLDIVHDEKSAILQVPGSVTYGCVMGGMALLSLLALQSAWRIWHVKSAEEASLVAHDPVPHW</sequence>
<dbReference type="Proteomes" id="UP000552954">
    <property type="component" value="Unassembled WGS sequence"/>
</dbReference>
<comment type="similarity">
    <text evidence="8 9">Belongs to the TRAP transporter small permease family.</text>
</comment>
<reference evidence="11 12" key="2">
    <citation type="submission" date="2020-06" db="EMBL/GenBank/DDBJ databases">
        <title>Ramlibacter rhizophilus sp. nov., isolated from rhizosphere soil of national flower Mugunghwa from South Korea.</title>
        <authorList>
            <person name="Zheng-Fei Y."/>
            <person name="Huan T."/>
        </authorList>
    </citation>
    <scope>NUCLEOTIDE SEQUENCE [LARGE SCALE GENOMIC DNA]</scope>
    <source>
        <strain evidence="11 12">B156</strain>
    </source>
</reference>
<evidence type="ECO:0000313" key="12">
    <source>
        <dbReference type="Proteomes" id="UP000552954"/>
    </source>
</evidence>
<keyword evidence="7 9" id="KW-0472">Membrane</keyword>
<keyword evidence="12" id="KW-1185">Reference proteome</keyword>
<evidence type="ECO:0000256" key="9">
    <source>
        <dbReference type="RuleBase" id="RU369079"/>
    </source>
</evidence>
<dbReference type="Pfam" id="PF04290">
    <property type="entry name" value="DctQ"/>
    <property type="match status" value="1"/>
</dbReference>
<dbReference type="PANTHER" id="PTHR35011">
    <property type="entry name" value="2,3-DIKETO-L-GULONATE TRAP TRANSPORTER SMALL PERMEASE PROTEIN YIAM"/>
    <property type="match status" value="1"/>
</dbReference>
<proteinExistence type="inferred from homology"/>
<comment type="function">
    <text evidence="9">Part of the tripartite ATP-independent periplasmic (TRAP) transport system.</text>
</comment>
<comment type="subunit">
    <text evidence="9">The complex comprises the extracytoplasmic solute receptor protein and the two transmembrane proteins.</text>
</comment>
<feature type="transmembrane region" description="Helical" evidence="9">
    <location>
        <begin position="87"/>
        <end position="107"/>
    </location>
</feature>
<keyword evidence="4 9" id="KW-0997">Cell inner membrane</keyword>
<dbReference type="GO" id="GO:0005886">
    <property type="term" value="C:plasma membrane"/>
    <property type="evidence" value="ECO:0007669"/>
    <property type="project" value="UniProtKB-SubCell"/>
</dbReference>
<evidence type="ECO:0000256" key="3">
    <source>
        <dbReference type="ARBA" id="ARBA00022475"/>
    </source>
</evidence>
<evidence type="ECO:0000259" key="10">
    <source>
        <dbReference type="Pfam" id="PF04290"/>
    </source>
</evidence>
<feature type="domain" description="Tripartite ATP-independent periplasmic transporters DctQ component" evidence="10">
    <location>
        <begin position="23"/>
        <end position="151"/>
    </location>
</feature>
<dbReference type="EMBL" id="JABFCS010000002">
    <property type="protein sequence ID" value="NNU45458.1"/>
    <property type="molecule type" value="Genomic_DNA"/>
</dbReference>
<keyword evidence="6 9" id="KW-1133">Transmembrane helix</keyword>
<accession>A0A849KAX5</accession>
<evidence type="ECO:0000256" key="1">
    <source>
        <dbReference type="ARBA" id="ARBA00004429"/>
    </source>
</evidence>
<evidence type="ECO:0000256" key="5">
    <source>
        <dbReference type="ARBA" id="ARBA00022692"/>
    </source>
</evidence>
<gene>
    <name evidence="11" type="ORF">HK415_23285</name>
</gene>
<feature type="transmembrane region" description="Helical" evidence="9">
    <location>
        <begin position="127"/>
        <end position="144"/>
    </location>
</feature>
<comment type="caution">
    <text evidence="11">The sequence shown here is derived from an EMBL/GenBank/DDBJ whole genome shotgun (WGS) entry which is preliminary data.</text>
</comment>
<dbReference type="InterPro" id="IPR055348">
    <property type="entry name" value="DctQ"/>
</dbReference>
<dbReference type="GO" id="GO:0015740">
    <property type="term" value="P:C4-dicarboxylate transport"/>
    <property type="evidence" value="ECO:0007669"/>
    <property type="project" value="TreeGrafter"/>
</dbReference>
<dbReference type="InterPro" id="IPR007387">
    <property type="entry name" value="TRAP_DctQ"/>
</dbReference>
<protein>
    <recommendedName>
        <fullName evidence="9">TRAP transporter small permease protein</fullName>
    </recommendedName>
</protein>
<comment type="caution">
    <text evidence="9">Lacks conserved residue(s) required for the propagation of feature annotation.</text>
</comment>
<keyword evidence="3" id="KW-1003">Cell membrane</keyword>
<evidence type="ECO:0000256" key="6">
    <source>
        <dbReference type="ARBA" id="ARBA00022989"/>
    </source>
</evidence>
<keyword evidence="2 9" id="KW-0813">Transport</keyword>
<reference evidence="11 12" key="1">
    <citation type="submission" date="2020-05" db="EMBL/GenBank/DDBJ databases">
        <authorList>
            <person name="Khan S.A."/>
            <person name="Jeon C.O."/>
            <person name="Chun B.H."/>
        </authorList>
    </citation>
    <scope>NUCLEOTIDE SEQUENCE [LARGE SCALE GENOMIC DNA]</scope>
    <source>
        <strain evidence="11 12">B156</strain>
    </source>
</reference>
<dbReference type="RefSeq" id="WP_171563759.1">
    <property type="nucleotide sequence ID" value="NZ_JABFCS010000002.1"/>
</dbReference>
<dbReference type="AlphaFoldDB" id="A0A849KAX5"/>
<dbReference type="PANTHER" id="PTHR35011:SF2">
    <property type="entry name" value="2,3-DIKETO-L-GULONATE TRAP TRANSPORTER SMALL PERMEASE PROTEIN YIAM"/>
    <property type="match status" value="1"/>
</dbReference>
<name>A0A849KAX5_9BURK</name>
<dbReference type="GO" id="GO:0022857">
    <property type="term" value="F:transmembrane transporter activity"/>
    <property type="evidence" value="ECO:0007669"/>
    <property type="project" value="UniProtKB-UniRule"/>
</dbReference>
<evidence type="ECO:0000256" key="4">
    <source>
        <dbReference type="ARBA" id="ARBA00022519"/>
    </source>
</evidence>
<feature type="transmembrane region" description="Helical" evidence="9">
    <location>
        <begin position="52"/>
        <end position="75"/>
    </location>
</feature>
<comment type="subcellular location">
    <subcellularLocation>
        <location evidence="1 9">Cell inner membrane</location>
        <topology evidence="1 9">Multi-pass membrane protein</topology>
    </subcellularLocation>
</comment>
<evidence type="ECO:0000256" key="8">
    <source>
        <dbReference type="ARBA" id="ARBA00038436"/>
    </source>
</evidence>